<dbReference type="EMBL" id="JAGHQM010000345">
    <property type="protein sequence ID" value="KAH0562468.1"/>
    <property type="molecule type" value="Genomic_DNA"/>
</dbReference>
<evidence type="ECO:0000259" key="5">
    <source>
        <dbReference type="Pfam" id="PF24883"/>
    </source>
</evidence>
<feature type="domain" description="Nephrocystin 3-like N-terminal" evidence="5">
    <location>
        <begin position="303"/>
        <end position="464"/>
    </location>
</feature>
<evidence type="ECO:0000256" key="3">
    <source>
        <dbReference type="SAM" id="Coils"/>
    </source>
</evidence>
<dbReference type="InterPro" id="IPR027417">
    <property type="entry name" value="P-loop_NTPase"/>
</dbReference>
<reference evidence="6" key="1">
    <citation type="submission" date="2021-03" db="EMBL/GenBank/DDBJ databases">
        <title>Comparative genomics and phylogenomic investigation of the class Geoglossomycetes provide insights into ecological specialization and systematics.</title>
        <authorList>
            <person name="Melie T."/>
            <person name="Pirro S."/>
            <person name="Miller A.N."/>
            <person name="Quandt A."/>
        </authorList>
    </citation>
    <scope>NUCLEOTIDE SEQUENCE</scope>
    <source>
        <strain evidence="6">CAQ_001_2017</strain>
    </source>
</reference>
<dbReference type="Pfam" id="PF00023">
    <property type="entry name" value="Ank"/>
    <property type="match status" value="1"/>
</dbReference>
<dbReference type="AlphaFoldDB" id="A0A9P8LE69"/>
<dbReference type="InterPro" id="IPR056884">
    <property type="entry name" value="NPHP3-like_N"/>
</dbReference>
<dbReference type="Pfam" id="PF22939">
    <property type="entry name" value="WHD_GPIID"/>
    <property type="match status" value="1"/>
</dbReference>
<gene>
    <name evidence="6" type="ORF">GP486_002842</name>
</gene>
<evidence type="ECO:0000259" key="4">
    <source>
        <dbReference type="Pfam" id="PF22939"/>
    </source>
</evidence>
<sequence length="1164" mass="128380">MSLNSNSVAKSLLDALSDFQSSLTPEQRARLQALNAIPDTAAIITFTKEIDDDNAKRRSRCVASRLCGILQSVQEFSSIVGAIATFQPGIGALFWGTIKFALLFASRFSMYFDKLSTIFMNIHNDCPRYMEYRVLYADSKRLQVVLCDYYATVVKLCQKVVEVGERQGECSKGHSVSKNPINANQLALSGLRQLTMALWRPFEAEFGSFQEKLQEQNEEVKKEISLASKQATERERQLQIAERKKSSWYRKKEDLHRLEETQWRLQADRRKSRLRRQELLEKLSDYNYMSSFKQARKKRHWTTSTWLLDTDDYRDWLAGELSLFWCSGLLGTGKTILTAGVIDDLFRHVGSTAIRVIFFFCQFDNMASLTARGILGSLTKQCLNAEIMPDTVEARLTSLFSNGSPDLDDLEALFVDQVVASKGCFIVIDGVDECAKAERNAIFTALHKITDRPQSSHKIFIASRPQVGLEIERLFKSHHQISTDSPHVYTDITKYIKFTLEEKKGSGDLKVGHTGLMGEIEDVLAREAQGMYLLVVCQICEICDQVNDEGIREALGSLPKSLPEWYDRILTKIVKSGKGEIARKVFRWVAAAKRPLSLDELREAIAVEPCQAFRRLQRLANDISQVVSWCGDLVCIDEEEQVVRFSHPTVKQYFISEPHNSQLARFYFQLSEVDHDAGEVCVTYLNFNDFKRQLTKVSNTPPLSGQAVVQASLSASLGTGLASSLSKLRQARKSQSRAKGNVLRQLQDIAGVTDAKLLKKLQNSYPFLVYVSKHWLLHTTNFTKDGSKTWNLWKMLFFPESSAPRPWSSCEWSCMSPNVLRWVVEYDHTGLLQLVIDSDTNPLSPEKRRYLLVESAAIGHLNVADFLINNSLCLRADLNTAIVASARNGHLNVVERLIAANAAVNLTCSGGCTALEAASAGGHLEVVERLLAAKADVNSTYGDCTALEAASAGGHLEVVERLLAANADTNMFHPRGHTALQAASAGGHLEVVERLLAAHANVNSTYGDCTALQAASAGGHLEVVERLLAAKADVNSTYGGCTALQAASTGGHLEVVERLLAAHADVNSTYGDCTALEAASAGGHNEVVGRLIAANAKANLTCLSGRTALEAASAGGHLEVVERLLAANANVNFYYPGSRTALQAASAGGHLRVIERLKSAGARI</sequence>
<dbReference type="Pfam" id="PF24883">
    <property type="entry name" value="NPHP3_N"/>
    <property type="match status" value="1"/>
</dbReference>
<name>A0A9P8LE69_9PEZI</name>
<comment type="caution">
    <text evidence="6">The sequence shown here is derived from an EMBL/GenBank/DDBJ whole genome shotgun (WGS) entry which is preliminary data.</text>
</comment>
<evidence type="ECO:0008006" key="8">
    <source>
        <dbReference type="Google" id="ProtNLM"/>
    </source>
</evidence>
<dbReference type="PANTHER" id="PTHR10039">
    <property type="entry name" value="AMELOGENIN"/>
    <property type="match status" value="1"/>
</dbReference>
<feature type="repeat" description="ANK" evidence="2">
    <location>
        <begin position="975"/>
        <end position="1007"/>
    </location>
</feature>
<feature type="repeat" description="ANK" evidence="2">
    <location>
        <begin position="1137"/>
        <end position="1164"/>
    </location>
</feature>
<dbReference type="SUPFAM" id="SSF48403">
    <property type="entry name" value="Ankyrin repeat"/>
    <property type="match status" value="1"/>
</dbReference>
<evidence type="ECO:0000313" key="7">
    <source>
        <dbReference type="Proteomes" id="UP000750711"/>
    </source>
</evidence>
<dbReference type="InterPro" id="IPR036770">
    <property type="entry name" value="Ankyrin_rpt-contain_sf"/>
</dbReference>
<proteinExistence type="predicted"/>
<feature type="repeat" description="ANK" evidence="2">
    <location>
        <begin position="942"/>
        <end position="974"/>
    </location>
</feature>
<feature type="coiled-coil region" evidence="3">
    <location>
        <begin position="210"/>
        <end position="244"/>
    </location>
</feature>
<feature type="repeat" description="ANK" evidence="2">
    <location>
        <begin position="910"/>
        <end position="942"/>
    </location>
</feature>
<dbReference type="InterPro" id="IPR002110">
    <property type="entry name" value="Ankyrin_rpt"/>
</dbReference>
<protein>
    <recommendedName>
        <fullName evidence="8">NACHT domain-containing protein</fullName>
    </recommendedName>
</protein>
<feature type="domain" description="GPI inositol-deacylase winged helix" evidence="4">
    <location>
        <begin position="579"/>
        <end position="664"/>
    </location>
</feature>
<feature type="repeat" description="ANK" evidence="2">
    <location>
        <begin position="1039"/>
        <end position="1071"/>
    </location>
</feature>
<dbReference type="SMART" id="SM00248">
    <property type="entry name" value="ANK"/>
    <property type="match status" value="11"/>
</dbReference>
<evidence type="ECO:0000256" key="2">
    <source>
        <dbReference type="PROSITE-ProRule" id="PRU00023"/>
    </source>
</evidence>
<evidence type="ECO:0000256" key="1">
    <source>
        <dbReference type="ARBA" id="ARBA00022737"/>
    </source>
</evidence>
<keyword evidence="3" id="KW-0175">Coiled coil</keyword>
<accession>A0A9P8LE69</accession>
<keyword evidence="7" id="KW-1185">Reference proteome</keyword>
<dbReference type="Proteomes" id="UP000750711">
    <property type="component" value="Unassembled WGS sequence"/>
</dbReference>
<dbReference type="PROSITE" id="PS50297">
    <property type="entry name" value="ANK_REP_REGION"/>
    <property type="match status" value="5"/>
</dbReference>
<dbReference type="Gene3D" id="1.25.40.20">
    <property type="entry name" value="Ankyrin repeat-containing domain"/>
    <property type="match status" value="1"/>
</dbReference>
<keyword evidence="2" id="KW-0040">ANK repeat</keyword>
<organism evidence="6 7">
    <name type="scientific">Trichoglossum hirsutum</name>
    <dbReference type="NCBI Taxonomy" id="265104"/>
    <lineage>
        <taxon>Eukaryota</taxon>
        <taxon>Fungi</taxon>
        <taxon>Dikarya</taxon>
        <taxon>Ascomycota</taxon>
        <taxon>Pezizomycotina</taxon>
        <taxon>Geoglossomycetes</taxon>
        <taxon>Geoglossales</taxon>
        <taxon>Geoglossaceae</taxon>
        <taxon>Trichoglossum</taxon>
    </lineage>
</organism>
<dbReference type="Gene3D" id="3.40.50.300">
    <property type="entry name" value="P-loop containing nucleotide triphosphate hydrolases"/>
    <property type="match status" value="1"/>
</dbReference>
<dbReference type="Pfam" id="PF12796">
    <property type="entry name" value="Ank_2"/>
    <property type="match status" value="3"/>
</dbReference>
<dbReference type="InterPro" id="IPR054471">
    <property type="entry name" value="GPIID_WHD"/>
</dbReference>
<feature type="repeat" description="ANK" evidence="2">
    <location>
        <begin position="1007"/>
        <end position="1039"/>
    </location>
</feature>
<feature type="repeat" description="ANK" evidence="2">
    <location>
        <begin position="1104"/>
        <end position="1132"/>
    </location>
</feature>
<evidence type="ECO:0000313" key="6">
    <source>
        <dbReference type="EMBL" id="KAH0562468.1"/>
    </source>
</evidence>
<dbReference type="PANTHER" id="PTHR10039:SF10">
    <property type="entry name" value="NACHT DOMAIN-CONTAINING PROTEIN"/>
    <property type="match status" value="1"/>
</dbReference>
<keyword evidence="1" id="KW-0677">Repeat</keyword>
<dbReference type="PROSITE" id="PS50088">
    <property type="entry name" value="ANK_REPEAT"/>
    <property type="match status" value="7"/>
</dbReference>